<sequence length="183" mass="20779">MAFLPTLKDLFRHDPGRTGLLLLLSMVFALSGCAHDGKSSTEGTRSHESYTHESESPHATQNYMDHHHFSGSMEEELMLSDEQKEAFHRLRLDYDKMVVKKTADVRTAEVDLATLLGKGEPDRQAIEEQVKTIGAIKEDMMMARIDSLLKLRGVLTQDQYGKFREILHQRMNQIEGHSPHGSM</sequence>
<organism evidence="2 3">
    <name type="scientific">Candidatus Nitrospira neomarina</name>
    <dbReference type="NCBI Taxonomy" id="3020899"/>
    <lineage>
        <taxon>Bacteria</taxon>
        <taxon>Pseudomonadati</taxon>
        <taxon>Nitrospirota</taxon>
        <taxon>Nitrospiria</taxon>
        <taxon>Nitrospirales</taxon>
        <taxon>Nitrospiraceae</taxon>
        <taxon>Nitrospira</taxon>
    </lineage>
</organism>
<name>A0AA96JYU3_9BACT</name>
<evidence type="ECO:0000256" key="1">
    <source>
        <dbReference type="SAM" id="MobiDB-lite"/>
    </source>
</evidence>
<dbReference type="InterPro" id="IPR025961">
    <property type="entry name" value="Metal_resist"/>
</dbReference>
<dbReference type="AlphaFoldDB" id="A0AA96JYU3"/>
<evidence type="ECO:0000313" key="2">
    <source>
        <dbReference type="EMBL" id="WNM60496.1"/>
    </source>
</evidence>
<keyword evidence="3" id="KW-1185">Reference proteome</keyword>
<dbReference type="EMBL" id="CP116968">
    <property type="protein sequence ID" value="WNM60496.1"/>
    <property type="molecule type" value="Genomic_DNA"/>
</dbReference>
<reference evidence="2 3" key="1">
    <citation type="submission" date="2023-01" db="EMBL/GenBank/DDBJ databases">
        <title>Cultivation and genomic characterization of new, ubiquitous marine nitrite-oxidizing bacteria from the Nitrospirales.</title>
        <authorList>
            <person name="Mueller A.J."/>
            <person name="Daebeler A."/>
            <person name="Herbold C.W."/>
            <person name="Kirkegaard R.H."/>
            <person name="Daims H."/>
        </authorList>
    </citation>
    <scope>NUCLEOTIDE SEQUENCE [LARGE SCALE GENOMIC DNA]</scope>
    <source>
        <strain evidence="2 3">DK</strain>
    </source>
</reference>
<feature type="region of interest" description="Disordered" evidence="1">
    <location>
        <begin position="36"/>
        <end position="65"/>
    </location>
</feature>
<dbReference type="KEGG" id="nneo:PQG83_12060"/>
<protein>
    <submittedName>
        <fullName evidence="2">Periplasmic heavy metal sensor</fullName>
    </submittedName>
</protein>
<gene>
    <name evidence="2" type="ORF">PQG83_12060</name>
</gene>
<evidence type="ECO:0000313" key="3">
    <source>
        <dbReference type="Proteomes" id="UP001302494"/>
    </source>
</evidence>
<dbReference type="Pfam" id="PF13801">
    <property type="entry name" value="Metal_resist"/>
    <property type="match status" value="1"/>
</dbReference>
<feature type="compositionally biased region" description="Basic and acidic residues" evidence="1">
    <location>
        <begin position="36"/>
        <end position="56"/>
    </location>
</feature>
<dbReference type="Proteomes" id="UP001302494">
    <property type="component" value="Chromosome"/>
</dbReference>
<proteinExistence type="predicted"/>
<accession>A0AA96JYU3</accession>
<dbReference type="Gene3D" id="1.20.120.1490">
    <property type="match status" value="1"/>
</dbReference>
<dbReference type="RefSeq" id="WP_312741310.1">
    <property type="nucleotide sequence ID" value="NZ_CP116968.1"/>
</dbReference>